<keyword evidence="2" id="KW-1185">Reference proteome</keyword>
<evidence type="ECO:0000313" key="1">
    <source>
        <dbReference type="EMBL" id="ALO42434.1"/>
    </source>
</evidence>
<dbReference type="Gene3D" id="3.30.110.40">
    <property type="entry name" value="TusA-like domain"/>
    <property type="match status" value="1"/>
</dbReference>
<dbReference type="EMBL" id="CP013187">
    <property type="protein sequence ID" value="ALO42434.1"/>
    <property type="molecule type" value="Genomic_DNA"/>
</dbReference>
<sequence length="73" mass="8677">MCLTIDLSTYQCPQLFVQFKFQLKQAQVKKQTVCFIYDNNQLINDILVFLETKKFSYAHHNDAKPYPFIEVNL</sequence>
<dbReference type="PATRIC" id="fig|161398.10.peg.1962"/>
<dbReference type="Proteomes" id="UP000061457">
    <property type="component" value="Chromosome I"/>
</dbReference>
<dbReference type="SUPFAM" id="SSF64307">
    <property type="entry name" value="SirA-like"/>
    <property type="match status" value="1"/>
</dbReference>
<proteinExistence type="predicted"/>
<dbReference type="InterPro" id="IPR036868">
    <property type="entry name" value="TusA-like_sf"/>
</dbReference>
<accession>A0A0S2K3A5</accession>
<dbReference type="AlphaFoldDB" id="A0A0S2K3A5"/>
<organism evidence="1 2">
    <name type="scientific">Pseudoalteromonas phenolica</name>
    <dbReference type="NCBI Taxonomy" id="161398"/>
    <lineage>
        <taxon>Bacteria</taxon>
        <taxon>Pseudomonadati</taxon>
        <taxon>Pseudomonadota</taxon>
        <taxon>Gammaproteobacteria</taxon>
        <taxon>Alteromonadales</taxon>
        <taxon>Pseudoalteromonadaceae</taxon>
        <taxon>Pseudoalteromonas</taxon>
    </lineage>
</organism>
<dbReference type="KEGG" id="pphe:PP2015_1934"/>
<protein>
    <submittedName>
        <fullName evidence="1">Uncharacterized protein</fullName>
    </submittedName>
</protein>
<gene>
    <name evidence="1" type="ORF">PP2015_1934</name>
</gene>
<reference evidence="2" key="1">
    <citation type="submission" date="2015-11" db="EMBL/GenBank/DDBJ databases">
        <authorList>
            <person name="Kim K.M."/>
        </authorList>
    </citation>
    <scope>NUCLEOTIDE SEQUENCE [LARGE SCALE GENOMIC DNA]</scope>
    <source>
        <strain evidence="2">KCTC 12086</strain>
    </source>
</reference>
<dbReference type="STRING" id="161398.PP2015_1934"/>
<evidence type="ECO:0000313" key="2">
    <source>
        <dbReference type="Proteomes" id="UP000061457"/>
    </source>
</evidence>
<name>A0A0S2K3A5_9GAMM</name>